<dbReference type="Proteomes" id="UP000314982">
    <property type="component" value="Unassembled WGS sequence"/>
</dbReference>
<keyword evidence="6" id="KW-1185">Reference proteome</keyword>
<keyword evidence="4" id="KW-0648">Protein biosynthesis</keyword>
<evidence type="ECO:0000256" key="2">
    <source>
        <dbReference type="ARBA" id="ARBA00022540"/>
    </source>
</evidence>
<dbReference type="AlphaFoldDB" id="A0A4W5KPW8"/>
<reference evidence="6" key="1">
    <citation type="submission" date="2018-06" db="EMBL/GenBank/DDBJ databases">
        <title>Genome assembly of Danube salmon.</title>
        <authorList>
            <person name="Macqueen D.J."/>
            <person name="Gundappa M.K."/>
        </authorList>
    </citation>
    <scope>NUCLEOTIDE SEQUENCE [LARGE SCALE GENOMIC DNA]</scope>
</reference>
<evidence type="ECO:0000256" key="3">
    <source>
        <dbReference type="ARBA" id="ARBA00022884"/>
    </source>
</evidence>
<evidence type="ECO:0000256" key="1">
    <source>
        <dbReference type="ARBA" id="ARBA00022490"/>
    </source>
</evidence>
<evidence type="ECO:0000313" key="5">
    <source>
        <dbReference type="Ensembl" id="ENSHHUP00000012440.1"/>
    </source>
</evidence>
<proteinExistence type="predicted"/>
<dbReference type="Ensembl" id="ENSHHUT00000012828.1">
    <property type="protein sequence ID" value="ENSHHUP00000012440.1"/>
    <property type="gene ID" value="ENSHHUG00000007604.1"/>
</dbReference>
<dbReference type="GO" id="GO:0031369">
    <property type="term" value="F:translation initiation factor binding"/>
    <property type="evidence" value="ECO:0007669"/>
    <property type="project" value="InterPro"/>
</dbReference>
<keyword evidence="3" id="KW-0694">RNA-binding</keyword>
<dbReference type="PANTHER" id="PTHR14068:SF0">
    <property type="entry name" value="EUKARYOTIC TRANSLATION INITIATION FACTOR 3 SUBUNIT B"/>
    <property type="match status" value="1"/>
</dbReference>
<accession>A0A4W5KPW8</accession>
<keyword evidence="2" id="KW-0396">Initiation factor</keyword>
<name>A0A4W5KPW8_9TELE</name>
<dbReference type="InterPro" id="IPR011400">
    <property type="entry name" value="EIF3B"/>
</dbReference>
<sequence>MLCSRYMSISDEWETPEKQPFKDFGNMRHWMEDPDCRDQYSVIYESGERTAIFNNDAKDPIVSEERAVSQPFNQSRQSSGTMVQPIRIIFCT</sequence>
<dbReference type="PANTHER" id="PTHR14068">
    <property type="entry name" value="EUKARYOTIC TRANSLATION INITIATION FACTOR 3 EIF3 -RELATED"/>
    <property type="match status" value="1"/>
</dbReference>
<dbReference type="GO" id="GO:0003723">
    <property type="term" value="F:RNA binding"/>
    <property type="evidence" value="ECO:0007669"/>
    <property type="project" value="UniProtKB-KW"/>
</dbReference>
<evidence type="ECO:0000256" key="4">
    <source>
        <dbReference type="ARBA" id="ARBA00022917"/>
    </source>
</evidence>
<protein>
    <submittedName>
        <fullName evidence="5">Uncharacterized protein</fullName>
    </submittedName>
</protein>
<dbReference type="GO" id="GO:0003743">
    <property type="term" value="F:translation initiation factor activity"/>
    <property type="evidence" value="ECO:0007669"/>
    <property type="project" value="UniProtKB-KW"/>
</dbReference>
<dbReference type="GeneTree" id="ENSGT00550000074913"/>
<evidence type="ECO:0000313" key="6">
    <source>
        <dbReference type="Proteomes" id="UP000314982"/>
    </source>
</evidence>
<keyword evidence="1" id="KW-0963">Cytoplasm</keyword>
<reference evidence="5" key="2">
    <citation type="submission" date="2025-08" db="UniProtKB">
        <authorList>
            <consortium name="Ensembl"/>
        </authorList>
    </citation>
    <scope>IDENTIFICATION</scope>
</reference>
<organism evidence="5 6">
    <name type="scientific">Hucho hucho</name>
    <name type="common">huchen</name>
    <dbReference type="NCBI Taxonomy" id="62062"/>
    <lineage>
        <taxon>Eukaryota</taxon>
        <taxon>Metazoa</taxon>
        <taxon>Chordata</taxon>
        <taxon>Craniata</taxon>
        <taxon>Vertebrata</taxon>
        <taxon>Euteleostomi</taxon>
        <taxon>Actinopterygii</taxon>
        <taxon>Neopterygii</taxon>
        <taxon>Teleostei</taxon>
        <taxon>Protacanthopterygii</taxon>
        <taxon>Salmoniformes</taxon>
        <taxon>Salmonidae</taxon>
        <taxon>Salmoninae</taxon>
        <taxon>Hucho</taxon>
    </lineage>
</organism>
<reference evidence="5" key="3">
    <citation type="submission" date="2025-09" db="UniProtKB">
        <authorList>
            <consortium name="Ensembl"/>
        </authorList>
    </citation>
    <scope>IDENTIFICATION</scope>
</reference>
<dbReference type="GO" id="GO:0005852">
    <property type="term" value="C:eukaryotic translation initiation factor 3 complex"/>
    <property type="evidence" value="ECO:0007669"/>
    <property type="project" value="InterPro"/>
</dbReference>